<keyword evidence="3" id="KW-0998">Cell outer membrane</keyword>
<evidence type="ECO:0000256" key="4">
    <source>
        <dbReference type="SAM" id="SignalP"/>
    </source>
</evidence>
<dbReference type="InterPro" id="IPR020016">
    <property type="entry name" value="Decahaem-assoc_OM_MtrB/PioB"/>
</dbReference>
<evidence type="ECO:0000256" key="3">
    <source>
        <dbReference type="ARBA" id="ARBA00023237"/>
    </source>
</evidence>
<keyword evidence="2" id="KW-0472">Membrane</keyword>
<comment type="subcellular location">
    <subcellularLocation>
        <location evidence="1">Cell outer membrane</location>
    </subcellularLocation>
</comment>
<dbReference type="AlphaFoldDB" id="A0AA37RXN6"/>
<evidence type="ECO:0000313" key="6">
    <source>
        <dbReference type="Proteomes" id="UP001161422"/>
    </source>
</evidence>
<gene>
    <name evidence="5" type="primary">dmsF</name>
    <name evidence="5" type="ORF">GCM10007895_23720</name>
</gene>
<accession>A0AA37RXN6</accession>
<sequence length="665" mass="74035">MSSKLLTRSLSLGAVIASTSLAAADFGVGKANTQNWNPEAYECKRCTVVKGARGEVGVAVGYNNPGELHGANALGVERKGAVAHLNADADHLSESGLETKVQAHEIGFDNSFAKLSIGKPGRAKVELDYRLLTKYDSGKATSQLSYANGQLTPVEQPYNIELSQQRQAVGLAGEFTGRFYRVFGDINGEQKQGYKRNSLVYPRPVNFGLPVDQRHTKGQLGIDFFGRQWSAELKYYGSQFKNRIKSLSLPFLPYVHAPSPDNRAHHVSLSGQYLAGRTHLSARAKVGRMLQDDDLMPTPGNPIVNWDGRVDVIDGGLTVTSMLTSRFRLSGRFDYKDHKNKSSVFGFPHPVTDGSGGLLFNMPRDIRRQKIALDGVYRFTRGYKAQVGYKRSDIKRNFSEREKNDEQTLWGKFTARPVDKFKVELLGSYARRKGSQFLEAEQTLIDGNLAATKYHLADRNRTALELKFNFIPTDWVNLDLKLRGAKDDYPNTAIGLNEAKHFGADANISFVIQPNFTVYGLATQQRIDSLQSSSQSIGLPLWQASIKDKFHNYGAGANYTGLMENRLSVGVDYLFGESISDTEVQTDARTPYGDYNSHNHSFNVRGKYRVSESVAVGVRYRYERYFSTDAALVDVNQVAGLTTLGRLNRNYNAHQIMFSVSYLLD</sequence>
<evidence type="ECO:0000256" key="2">
    <source>
        <dbReference type="ARBA" id="ARBA00023136"/>
    </source>
</evidence>
<protein>
    <submittedName>
        <fullName evidence="5">Membrane protein</fullName>
    </submittedName>
</protein>
<dbReference type="Pfam" id="PF11854">
    <property type="entry name" value="MtrB_PioB"/>
    <property type="match status" value="1"/>
</dbReference>
<dbReference type="Gene3D" id="2.40.170.20">
    <property type="entry name" value="TonB-dependent receptor, beta-barrel domain"/>
    <property type="match status" value="1"/>
</dbReference>
<keyword evidence="4" id="KW-0732">Signal</keyword>
<name>A0AA37RXN6_9GAMM</name>
<dbReference type="Proteomes" id="UP001161422">
    <property type="component" value="Unassembled WGS sequence"/>
</dbReference>
<dbReference type="InterPro" id="IPR036942">
    <property type="entry name" value="Beta-barrel_TonB_sf"/>
</dbReference>
<dbReference type="SUPFAM" id="SSF56935">
    <property type="entry name" value="Porins"/>
    <property type="match status" value="1"/>
</dbReference>
<dbReference type="GO" id="GO:0009279">
    <property type="term" value="C:cell outer membrane"/>
    <property type="evidence" value="ECO:0007669"/>
    <property type="project" value="UniProtKB-SubCell"/>
</dbReference>
<feature type="chain" id="PRO_5041218970" evidence="4">
    <location>
        <begin position="24"/>
        <end position="665"/>
    </location>
</feature>
<dbReference type="EMBL" id="BSNC01000005">
    <property type="protein sequence ID" value="GLP97066.1"/>
    <property type="molecule type" value="Genomic_DNA"/>
</dbReference>
<evidence type="ECO:0000256" key="1">
    <source>
        <dbReference type="ARBA" id="ARBA00004442"/>
    </source>
</evidence>
<organism evidence="5 6">
    <name type="scientific">Paraferrimonas sedimenticola</name>
    <dbReference type="NCBI Taxonomy" id="375674"/>
    <lineage>
        <taxon>Bacteria</taxon>
        <taxon>Pseudomonadati</taxon>
        <taxon>Pseudomonadota</taxon>
        <taxon>Gammaproteobacteria</taxon>
        <taxon>Alteromonadales</taxon>
        <taxon>Ferrimonadaceae</taxon>
        <taxon>Paraferrimonas</taxon>
    </lineage>
</organism>
<feature type="signal peptide" evidence="4">
    <location>
        <begin position="1"/>
        <end position="23"/>
    </location>
</feature>
<evidence type="ECO:0000313" key="5">
    <source>
        <dbReference type="EMBL" id="GLP97066.1"/>
    </source>
</evidence>
<reference evidence="5" key="2">
    <citation type="submission" date="2023-01" db="EMBL/GenBank/DDBJ databases">
        <title>Draft genome sequence of Paraferrimonas sedimenticola strain NBRC 101628.</title>
        <authorList>
            <person name="Sun Q."/>
            <person name="Mori K."/>
        </authorList>
    </citation>
    <scope>NUCLEOTIDE SEQUENCE</scope>
    <source>
        <strain evidence="5">NBRC 101628</strain>
    </source>
</reference>
<proteinExistence type="predicted"/>
<dbReference type="NCBIfam" id="TIGR03509">
    <property type="entry name" value="OMP_MtrB_PioB"/>
    <property type="match status" value="1"/>
</dbReference>
<comment type="caution">
    <text evidence="5">The sequence shown here is derived from an EMBL/GenBank/DDBJ whole genome shotgun (WGS) entry which is preliminary data.</text>
</comment>
<reference evidence="5" key="1">
    <citation type="journal article" date="2014" name="Int. J. Syst. Evol. Microbiol.">
        <title>Complete genome sequence of Corynebacterium casei LMG S-19264T (=DSM 44701T), isolated from a smear-ripened cheese.</title>
        <authorList>
            <consortium name="US DOE Joint Genome Institute (JGI-PGF)"/>
            <person name="Walter F."/>
            <person name="Albersmeier A."/>
            <person name="Kalinowski J."/>
            <person name="Ruckert C."/>
        </authorList>
    </citation>
    <scope>NUCLEOTIDE SEQUENCE</scope>
    <source>
        <strain evidence="5">NBRC 101628</strain>
    </source>
</reference>
<keyword evidence="6" id="KW-1185">Reference proteome</keyword>
<dbReference type="RefSeq" id="WP_095504363.1">
    <property type="nucleotide sequence ID" value="NZ_BSNC01000005.1"/>
</dbReference>